<dbReference type="InterPro" id="IPR016162">
    <property type="entry name" value="Ald_DH_N"/>
</dbReference>
<dbReference type="PANTHER" id="PTHR42804">
    <property type="entry name" value="ALDEHYDE DEHYDROGENASE"/>
    <property type="match status" value="1"/>
</dbReference>
<comment type="caution">
    <text evidence="6">The sequence shown here is derived from an EMBL/GenBank/DDBJ whole genome shotgun (WGS) entry which is preliminary data.</text>
</comment>
<evidence type="ECO:0000313" key="7">
    <source>
        <dbReference type="Proteomes" id="UP001156641"/>
    </source>
</evidence>
<dbReference type="InterPro" id="IPR029510">
    <property type="entry name" value="Ald_DH_CS_GLU"/>
</dbReference>
<name>A0ABQ6A7G3_9PROT</name>
<feature type="domain" description="Aldehyde dehydrogenase" evidence="5">
    <location>
        <begin position="22"/>
        <end position="489"/>
    </location>
</feature>
<sequence length="507" mass="54035">MTIPFTHINRLYIDGEWAGAQTHEDIINPATEEVIGSAPVGTLEHAHAAIAAARQAFDHDAWPWLKTSERADIMRRLHAALLARREQIVALIVAEVGCAQGITNAMQVDAPLAHFLSALEHAAREQTVQLPVESTPNFMNPTGPQILGGTTVIREPVGVVTGITGYNFPFLLNLSKIVPVLLAGNTLVLKPSPFTPFSALLFGEAALEAGIPPGVLNIITGGPDVGTLLTTDPRIDLITFTGSETVGAAIMAQAAPTLKRIHLELGGKSALIVRADADIERAAAMAVAILSVNAGQGCAILTRLLVHNSIRRQFVEVAKAVAKHWKIGNPADPSVLMGPLIRESQRTKVERLIQSGHEQGAKLVHGGGRPAGLPKGFFTEITLFDDVDNAMTIAQEEIFGPVGVIIGFDTDDEAIAIANDSRYGLNGGIETADAATGFAMAKRIRAGSVSLNGGTGKMTFAPIGGFKRSGIGREYGPDWLKEFTQEKSIFYPVGHNSDYFISAHNRR</sequence>
<evidence type="ECO:0000256" key="3">
    <source>
        <dbReference type="PROSITE-ProRule" id="PRU10007"/>
    </source>
</evidence>
<evidence type="ECO:0000313" key="6">
    <source>
        <dbReference type="EMBL" id="GLR68424.1"/>
    </source>
</evidence>
<organism evidence="6 7">
    <name type="scientific">Acidocella aquatica</name>
    <dbReference type="NCBI Taxonomy" id="1922313"/>
    <lineage>
        <taxon>Bacteria</taxon>
        <taxon>Pseudomonadati</taxon>
        <taxon>Pseudomonadota</taxon>
        <taxon>Alphaproteobacteria</taxon>
        <taxon>Acetobacterales</taxon>
        <taxon>Acidocellaceae</taxon>
        <taxon>Acidocella</taxon>
    </lineage>
</organism>
<dbReference type="CDD" id="cd07089">
    <property type="entry name" value="ALDH_CddD-AldA-like"/>
    <property type="match status" value="1"/>
</dbReference>
<dbReference type="EMBL" id="BSOS01000089">
    <property type="protein sequence ID" value="GLR68424.1"/>
    <property type="molecule type" value="Genomic_DNA"/>
</dbReference>
<evidence type="ECO:0000256" key="1">
    <source>
        <dbReference type="ARBA" id="ARBA00009986"/>
    </source>
</evidence>
<evidence type="ECO:0000259" key="5">
    <source>
        <dbReference type="Pfam" id="PF00171"/>
    </source>
</evidence>
<keyword evidence="7" id="KW-1185">Reference proteome</keyword>
<dbReference type="InterPro" id="IPR016163">
    <property type="entry name" value="Ald_DH_C"/>
</dbReference>
<dbReference type="InterPro" id="IPR016161">
    <property type="entry name" value="Ald_DH/histidinol_DH"/>
</dbReference>
<protein>
    <submittedName>
        <fullName evidence="6">Aldehyde dehydrogenase</fullName>
    </submittedName>
</protein>
<dbReference type="Pfam" id="PF00171">
    <property type="entry name" value="Aldedh"/>
    <property type="match status" value="1"/>
</dbReference>
<dbReference type="PANTHER" id="PTHR42804:SF1">
    <property type="entry name" value="ALDEHYDE DEHYDROGENASE-RELATED"/>
    <property type="match status" value="1"/>
</dbReference>
<dbReference type="Gene3D" id="3.40.309.10">
    <property type="entry name" value="Aldehyde Dehydrogenase, Chain A, domain 2"/>
    <property type="match status" value="1"/>
</dbReference>
<gene>
    <name evidence="6" type="ORF">GCM10010909_31050</name>
</gene>
<dbReference type="SUPFAM" id="SSF53720">
    <property type="entry name" value="ALDH-like"/>
    <property type="match status" value="1"/>
</dbReference>
<dbReference type="Gene3D" id="3.40.605.10">
    <property type="entry name" value="Aldehyde Dehydrogenase, Chain A, domain 1"/>
    <property type="match status" value="1"/>
</dbReference>
<accession>A0ABQ6A7G3</accession>
<comment type="similarity">
    <text evidence="1 4">Belongs to the aldehyde dehydrogenase family.</text>
</comment>
<proteinExistence type="inferred from homology"/>
<feature type="active site" evidence="3">
    <location>
        <position position="264"/>
    </location>
</feature>
<evidence type="ECO:0000256" key="4">
    <source>
        <dbReference type="RuleBase" id="RU003345"/>
    </source>
</evidence>
<reference evidence="7" key="1">
    <citation type="journal article" date="2019" name="Int. J. Syst. Evol. Microbiol.">
        <title>The Global Catalogue of Microorganisms (GCM) 10K type strain sequencing project: providing services to taxonomists for standard genome sequencing and annotation.</title>
        <authorList>
            <consortium name="The Broad Institute Genomics Platform"/>
            <consortium name="The Broad Institute Genome Sequencing Center for Infectious Disease"/>
            <person name="Wu L."/>
            <person name="Ma J."/>
        </authorList>
    </citation>
    <scope>NUCLEOTIDE SEQUENCE [LARGE SCALE GENOMIC DNA]</scope>
    <source>
        <strain evidence="7">NBRC 112502</strain>
    </source>
</reference>
<dbReference type="Proteomes" id="UP001156641">
    <property type="component" value="Unassembled WGS sequence"/>
</dbReference>
<dbReference type="RefSeq" id="WP_284259273.1">
    <property type="nucleotide sequence ID" value="NZ_BSOS01000089.1"/>
</dbReference>
<evidence type="ECO:0000256" key="2">
    <source>
        <dbReference type="ARBA" id="ARBA00023002"/>
    </source>
</evidence>
<dbReference type="InterPro" id="IPR015590">
    <property type="entry name" value="Aldehyde_DH_dom"/>
</dbReference>
<dbReference type="PROSITE" id="PS00687">
    <property type="entry name" value="ALDEHYDE_DEHYDR_GLU"/>
    <property type="match status" value="1"/>
</dbReference>
<keyword evidence="2 4" id="KW-0560">Oxidoreductase</keyword>